<gene>
    <name evidence="1" type="ORF">L2E82_38909</name>
</gene>
<evidence type="ECO:0000313" key="2">
    <source>
        <dbReference type="Proteomes" id="UP001055811"/>
    </source>
</evidence>
<accession>A0ACB9AL36</accession>
<sequence>MEDIFLINQFCSKVSIWFELHLALSVGDPTNTNLRLSRGLFELDQILDFAFDRLGADQSPNMLATQYSDVVKWLNFYSKHTGFLL</sequence>
<comment type="caution">
    <text evidence="1">The sequence shown here is derived from an EMBL/GenBank/DDBJ whole genome shotgun (WGS) entry which is preliminary data.</text>
</comment>
<evidence type="ECO:0000313" key="1">
    <source>
        <dbReference type="EMBL" id="KAI3709150.1"/>
    </source>
</evidence>
<reference evidence="2" key="1">
    <citation type="journal article" date="2022" name="Mol. Ecol. Resour.">
        <title>The genomes of chicory, endive, great burdock and yacon provide insights into Asteraceae palaeo-polyploidization history and plant inulin production.</title>
        <authorList>
            <person name="Fan W."/>
            <person name="Wang S."/>
            <person name="Wang H."/>
            <person name="Wang A."/>
            <person name="Jiang F."/>
            <person name="Liu H."/>
            <person name="Zhao H."/>
            <person name="Xu D."/>
            <person name="Zhang Y."/>
        </authorList>
    </citation>
    <scope>NUCLEOTIDE SEQUENCE [LARGE SCALE GENOMIC DNA]</scope>
    <source>
        <strain evidence="2">cv. Punajuju</strain>
    </source>
</reference>
<name>A0ACB9AL36_CICIN</name>
<proteinExistence type="predicted"/>
<organism evidence="1 2">
    <name type="scientific">Cichorium intybus</name>
    <name type="common">Chicory</name>
    <dbReference type="NCBI Taxonomy" id="13427"/>
    <lineage>
        <taxon>Eukaryota</taxon>
        <taxon>Viridiplantae</taxon>
        <taxon>Streptophyta</taxon>
        <taxon>Embryophyta</taxon>
        <taxon>Tracheophyta</taxon>
        <taxon>Spermatophyta</taxon>
        <taxon>Magnoliopsida</taxon>
        <taxon>eudicotyledons</taxon>
        <taxon>Gunneridae</taxon>
        <taxon>Pentapetalae</taxon>
        <taxon>asterids</taxon>
        <taxon>campanulids</taxon>
        <taxon>Asterales</taxon>
        <taxon>Asteraceae</taxon>
        <taxon>Cichorioideae</taxon>
        <taxon>Cichorieae</taxon>
        <taxon>Cichoriinae</taxon>
        <taxon>Cichorium</taxon>
    </lineage>
</organism>
<reference evidence="1 2" key="2">
    <citation type="journal article" date="2022" name="Mol. Ecol. Resour.">
        <title>The genomes of chicory, endive, great burdock and yacon provide insights into Asteraceae paleo-polyploidization history and plant inulin production.</title>
        <authorList>
            <person name="Fan W."/>
            <person name="Wang S."/>
            <person name="Wang H."/>
            <person name="Wang A."/>
            <person name="Jiang F."/>
            <person name="Liu H."/>
            <person name="Zhao H."/>
            <person name="Xu D."/>
            <person name="Zhang Y."/>
        </authorList>
    </citation>
    <scope>NUCLEOTIDE SEQUENCE [LARGE SCALE GENOMIC DNA]</scope>
    <source>
        <strain evidence="2">cv. Punajuju</strain>
        <tissue evidence="1">Leaves</tissue>
    </source>
</reference>
<keyword evidence="2" id="KW-1185">Reference proteome</keyword>
<dbReference type="EMBL" id="CM042015">
    <property type="protein sequence ID" value="KAI3709150.1"/>
    <property type="molecule type" value="Genomic_DNA"/>
</dbReference>
<dbReference type="Proteomes" id="UP001055811">
    <property type="component" value="Linkage Group LG07"/>
</dbReference>
<protein>
    <submittedName>
        <fullName evidence="1">Uncharacterized protein</fullName>
    </submittedName>
</protein>